<dbReference type="NCBIfam" id="TIGR02532">
    <property type="entry name" value="IV_pilin_GFxxxE"/>
    <property type="match status" value="1"/>
</dbReference>
<organism evidence="7 8">
    <name type="scientific">candidate division WWE3 bacterium CG22_combo_CG10-13_8_21_14_all_39_12</name>
    <dbReference type="NCBI Taxonomy" id="1975094"/>
    <lineage>
        <taxon>Bacteria</taxon>
        <taxon>Katanobacteria</taxon>
    </lineage>
</organism>
<accession>A0A2H0BF69</accession>
<name>A0A2H0BF69_UNCKA</name>
<dbReference type="InterPro" id="IPR012902">
    <property type="entry name" value="N_methyl_site"/>
</dbReference>
<protein>
    <recommendedName>
        <fullName evidence="9">Type II secretion system protein GspG C-terminal domain-containing protein</fullName>
    </recommendedName>
</protein>
<keyword evidence="4 6" id="KW-1133">Transmembrane helix</keyword>
<evidence type="ECO:0000313" key="8">
    <source>
        <dbReference type="Proteomes" id="UP000228495"/>
    </source>
</evidence>
<dbReference type="Proteomes" id="UP000228495">
    <property type="component" value="Unassembled WGS sequence"/>
</dbReference>
<evidence type="ECO:0008006" key="9">
    <source>
        <dbReference type="Google" id="ProtNLM"/>
    </source>
</evidence>
<dbReference type="PRINTS" id="PR00813">
    <property type="entry name" value="BCTERIALGSPG"/>
</dbReference>
<feature type="transmembrane region" description="Helical" evidence="6">
    <location>
        <begin position="12"/>
        <end position="33"/>
    </location>
</feature>
<evidence type="ECO:0000256" key="3">
    <source>
        <dbReference type="ARBA" id="ARBA00022692"/>
    </source>
</evidence>
<keyword evidence="5 6" id="KW-0472">Membrane</keyword>
<comment type="caution">
    <text evidence="7">The sequence shown here is derived from an EMBL/GenBank/DDBJ whole genome shotgun (WGS) entry which is preliminary data.</text>
</comment>
<dbReference type="GO" id="GO:0015628">
    <property type="term" value="P:protein secretion by the type II secretion system"/>
    <property type="evidence" value="ECO:0007669"/>
    <property type="project" value="InterPro"/>
</dbReference>
<reference evidence="7 8" key="1">
    <citation type="submission" date="2017-09" db="EMBL/GenBank/DDBJ databases">
        <title>Depth-based differentiation of microbial function through sediment-hosted aquifers and enrichment of novel symbionts in the deep terrestrial subsurface.</title>
        <authorList>
            <person name="Probst A.J."/>
            <person name="Ladd B."/>
            <person name="Jarett J.K."/>
            <person name="Geller-Mcgrath D.E."/>
            <person name="Sieber C.M."/>
            <person name="Emerson J.B."/>
            <person name="Anantharaman K."/>
            <person name="Thomas B.C."/>
            <person name="Malmstrom R."/>
            <person name="Stieglmeier M."/>
            <person name="Klingl A."/>
            <person name="Woyke T."/>
            <person name="Ryan C.M."/>
            <person name="Banfield J.F."/>
        </authorList>
    </citation>
    <scope>NUCLEOTIDE SEQUENCE [LARGE SCALE GENOMIC DNA]</scope>
    <source>
        <strain evidence="7">CG22_combo_CG10-13_8_21_14_all_39_12</strain>
    </source>
</reference>
<dbReference type="PANTHER" id="PTHR30093:SF44">
    <property type="entry name" value="TYPE II SECRETION SYSTEM CORE PROTEIN G"/>
    <property type="match status" value="1"/>
</dbReference>
<dbReference type="GO" id="GO:0015627">
    <property type="term" value="C:type II protein secretion system complex"/>
    <property type="evidence" value="ECO:0007669"/>
    <property type="project" value="InterPro"/>
</dbReference>
<keyword evidence="2" id="KW-0488">Methylation</keyword>
<dbReference type="AlphaFoldDB" id="A0A2H0BF69"/>
<dbReference type="InterPro" id="IPR000983">
    <property type="entry name" value="Bac_GSPG_pilin"/>
</dbReference>
<evidence type="ECO:0000256" key="6">
    <source>
        <dbReference type="SAM" id="Phobius"/>
    </source>
</evidence>
<keyword evidence="3 6" id="KW-0812">Transmembrane</keyword>
<evidence type="ECO:0000256" key="4">
    <source>
        <dbReference type="ARBA" id="ARBA00022989"/>
    </source>
</evidence>
<evidence type="ECO:0000256" key="5">
    <source>
        <dbReference type="ARBA" id="ARBA00023136"/>
    </source>
</evidence>
<dbReference type="Gene3D" id="3.30.700.10">
    <property type="entry name" value="Glycoprotein, Type 4 Pilin"/>
    <property type="match status" value="1"/>
</dbReference>
<dbReference type="GO" id="GO:0016020">
    <property type="term" value="C:membrane"/>
    <property type="evidence" value="ECO:0007669"/>
    <property type="project" value="UniProtKB-SubCell"/>
</dbReference>
<evidence type="ECO:0000313" key="7">
    <source>
        <dbReference type="EMBL" id="PIP56322.1"/>
    </source>
</evidence>
<dbReference type="SUPFAM" id="SSF54523">
    <property type="entry name" value="Pili subunits"/>
    <property type="match status" value="1"/>
</dbReference>
<gene>
    <name evidence="7" type="ORF">COX05_03695</name>
</gene>
<evidence type="ECO:0000256" key="2">
    <source>
        <dbReference type="ARBA" id="ARBA00022481"/>
    </source>
</evidence>
<dbReference type="PANTHER" id="PTHR30093">
    <property type="entry name" value="GENERAL SECRETION PATHWAY PROTEIN G"/>
    <property type="match status" value="1"/>
</dbReference>
<proteinExistence type="predicted"/>
<evidence type="ECO:0000256" key="1">
    <source>
        <dbReference type="ARBA" id="ARBA00004167"/>
    </source>
</evidence>
<comment type="subcellular location">
    <subcellularLocation>
        <location evidence="1">Membrane</location>
        <topology evidence="1">Single-pass membrane protein</topology>
    </subcellularLocation>
</comment>
<dbReference type="Pfam" id="PF07963">
    <property type="entry name" value="N_methyl"/>
    <property type="match status" value="1"/>
</dbReference>
<sequence length="192" mass="20821">MTNKNGFTLIELLVVIVIIGVLASLGISSYDSAISKTRDTKRRSDLAEISKALDRYYLKYGTYRLDQFGAGWSATKCGCGWMGYESGPTTYYERAVTRGLFEEGFLERPLIDDPQQNPGYMIYICEGGTVYSISATLENPTAEDTADAQKVCNGTGSNGVVSRYGKNYAVTNAACDVDATSSCADADGKFSH</sequence>
<dbReference type="EMBL" id="PCSU01000063">
    <property type="protein sequence ID" value="PIP56322.1"/>
    <property type="molecule type" value="Genomic_DNA"/>
</dbReference>
<dbReference type="InterPro" id="IPR045584">
    <property type="entry name" value="Pilin-like"/>
</dbReference>